<dbReference type="InterPro" id="IPR036282">
    <property type="entry name" value="Glutathione-S-Trfase_C_sf"/>
</dbReference>
<organism evidence="5">
    <name type="scientific">Naegleria gruberi</name>
    <name type="common">Amoeba</name>
    <dbReference type="NCBI Taxonomy" id="5762"/>
    <lineage>
        <taxon>Eukaryota</taxon>
        <taxon>Discoba</taxon>
        <taxon>Heterolobosea</taxon>
        <taxon>Tetramitia</taxon>
        <taxon>Eutetramitia</taxon>
        <taxon>Vahlkampfiidae</taxon>
        <taxon>Naegleria</taxon>
    </lineage>
</organism>
<dbReference type="InterPro" id="IPR004045">
    <property type="entry name" value="Glutathione_S-Trfase_N"/>
</dbReference>
<name>D2VCL4_NAEGR</name>
<dbReference type="Gene3D" id="1.20.1050.10">
    <property type="match status" value="1"/>
</dbReference>
<dbReference type="RefSeq" id="XP_002678181.1">
    <property type="nucleotide sequence ID" value="XM_002678135.1"/>
</dbReference>
<dbReference type="SUPFAM" id="SSF47616">
    <property type="entry name" value="GST C-terminal domain-like"/>
    <property type="match status" value="1"/>
</dbReference>
<dbReference type="KEGG" id="ngr:NAEGRDRAFT_66614"/>
<accession>D2VCL4</accession>
<gene>
    <name evidence="4" type="ORF">NAEGRDRAFT_66614</name>
</gene>
<dbReference type="InterPro" id="IPR036249">
    <property type="entry name" value="Thioredoxin-like_sf"/>
</dbReference>
<keyword evidence="5" id="KW-1185">Reference proteome</keyword>
<proteinExistence type="inferred from homology"/>
<feature type="domain" description="GST C-terminal" evidence="3">
    <location>
        <begin position="126"/>
        <end position="265"/>
    </location>
</feature>
<dbReference type="OrthoDB" id="2309723at2759"/>
<dbReference type="Proteomes" id="UP000006671">
    <property type="component" value="Unassembled WGS sequence"/>
</dbReference>
<evidence type="ECO:0000259" key="2">
    <source>
        <dbReference type="PROSITE" id="PS50404"/>
    </source>
</evidence>
<dbReference type="GeneID" id="8857329"/>
<evidence type="ECO:0000313" key="5">
    <source>
        <dbReference type="Proteomes" id="UP000006671"/>
    </source>
</evidence>
<dbReference type="Gene3D" id="3.40.30.10">
    <property type="entry name" value="Glutaredoxin"/>
    <property type="match status" value="1"/>
</dbReference>
<dbReference type="InterPro" id="IPR010987">
    <property type="entry name" value="Glutathione-S-Trfase_C-like"/>
</dbReference>
<protein>
    <submittedName>
        <fullName evidence="4">Predicted protein</fullName>
    </submittedName>
</protein>
<dbReference type="PANTHER" id="PTHR44051">
    <property type="entry name" value="GLUTATHIONE S-TRANSFERASE-RELATED"/>
    <property type="match status" value="1"/>
</dbReference>
<dbReference type="InterPro" id="IPR040079">
    <property type="entry name" value="Glutathione_S-Trfase"/>
</dbReference>
<dbReference type="Pfam" id="PF02798">
    <property type="entry name" value="GST_N"/>
    <property type="match status" value="1"/>
</dbReference>
<dbReference type="AlphaFoldDB" id="D2VCL4"/>
<reference evidence="4 5" key="1">
    <citation type="journal article" date="2010" name="Cell">
        <title>The genome of Naegleria gruberi illuminates early eukaryotic versatility.</title>
        <authorList>
            <person name="Fritz-Laylin L.K."/>
            <person name="Prochnik S.E."/>
            <person name="Ginger M.L."/>
            <person name="Dacks J.B."/>
            <person name="Carpenter M.L."/>
            <person name="Field M.C."/>
            <person name="Kuo A."/>
            <person name="Paredez A."/>
            <person name="Chapman J."/>
            <person name="Pham J."/>
            <person name="Shu S."/>
            <person name="Neupane R."/>
            <person name="Cipriano M."/>
            <person name="Mancuso J."/>
            <person name="Tu H."/>
            <person name="Salamov A."/>
            <person name="Lindquist E."/>
            <person name="Shapiro H."/>
            <person name="Lucas S."/>
            <person name="Grigoriev I.V."/>
            <person name="Cande W.Z."/>
            <person name="Fulton C."/>
            <person name="Rokhsar D.S."/>
            <person name="Dawson S.C."/>
        </authorList>
    </citation>
    <scope>NUCLEOTIDE SEQUENCE [LARGE SCALE GENOMIC DNA]</scope>
    <source>
        <strain evidence="4 5">NEG-M</strain>
    </source>
</reference>
<evidence type="ECO:0000259" key="3">
    <source>
        <dbReference type="PROSITE" id="PS50405"/>
    </source>
</evidence>
<feature type="domain" description="GST N-terminal" evidence="2">
    <location>
        <begin position="10"/>
        <end position="116"/>
    </location>
</feature>
<dbReference type="PROSITE" id="PS50404">
    <property type="entry name" value="GST_NTER"/>
    <property type="match status" value="1"/>
</dbReference>
<dbReference type="SUPFAM" id="SSF52833">
    <property type="entry name" value="Thioredoxin-like"/>
    <property type="match status" value="1"/>
</dbReference>
<sequence length="271" mass="31342">MSNLIETSAFKWARLIMSFPTRSIKVMWLLNELNLPIRDISKETDYSSLNVEQDSAIQVRFVRLETGEHMNPLKNPHPFHKVPCLEYQLKGEETKHVLFESNAILMFLLENFDTEKKLSPSTSVYRTGLRYQIMMWVSSSLEQDISPAMKIFKTLLQKKGLNIMNKHLLTFEPEEKEEFDKASAIIRESYLPHVEKLLSERDPNSQYLFDNQVDIADICLGFGLKGCDTCGLLDEKLYPNCKKYYGIMCATASHGKAMQQMMKMFTESLSK</sequence>
<dbReference type="VEuPathDB" id="AmoebaDB:NAEGRDRAFT_66614"/>
<dbReference type="SFLD" id="SFLDS00019">
    <property type="entry name" value="Glutathione_Transferase_(cytos"/>
    <property type="match status" value="1"/>
</dbReference>
<dbReference type="EMBL" id="GG738863">
    <property type="protein sequence ID" value="EFC45437.1"/>
    <property type="molecule type" value="Genomic_DNA"/>
</dbReference>
<dbReference type="InParanoid" id="D2VCL4"/>
<dbReference type="PANTHER" id="PTHR44051:SF8">
    <property type="entry name" value="GLUTATHIONE S-TRANSFERASE GSTA"/>
    <property type="match status" value="1"/>
</dbReference>
<evidence type="ECO:0000256" key="1">
    <source>
        <dbReference type="ARBA" id="ARBA00007409"/>
    </source>
</evidence>
<dbReference type="PROSITE" id="PS50405">
    <property type="entry name" value="GST_CTER"/>
    <property type="match status" value="1"/>
</dbReference>
<evidence type="ECO:0000313" key="4">
    <source>
        <dbReference type="EMBL" id="EFC45437.1"/>
    </source>
</evidence>
<comment type="similarity">
    <text evidence="1">Belongs to the GST superfamily.</text>
</comment>